<reference evidence="1 2" key="1">
    <citation type="submission" date="2024-05" db="EMBL/GenBank/DDBJ databases">
        <title>Genome sequencing and assembly of Indian major carp, Cirrhinus mrigala (Hamilton, 1822).</title>
        <authorList>
            <person name="Mohindra V."/>
            <person name="Chowdhury L.M."/>
            <person name="Lal K."/>
            <person name="Jena J.K."/>
        </authorList>
    </citation>
    <scope>NUCLEOTIDE SEQUENCE [LARGE SCALE GENOMIC DNA]</scope>
    <source>
        <strain evidence="1">CM1030</strain>
        <tissue evidence="1">Blood</tissue>
    </source>
</reference>
<gene>
    <name evidence="1" type="ORF">M9458_017992</name>
</gene>
<evidence type="ECO:0000313" key="2">
    <source>
        <dbReference type="Proteomes" id="UP001529510"/>
    </source>
</evidence>
<dbReference type="EMBL" id="JAMKFB020000008">
    <property type="protein sequence ID" value="KAL0186322.1"/>
    <property type="molecule type" value="Genomic_DNA"/>
</dbReference>
<name>A0ABD0QJB1_CIRMR</name>
<comment type="caution">
    <text evidence="1">The sequence shown here is derived from an EMBL/GenBank/DDBJ whole genome shotgun (WGS) entry which is preliminary data.</text>
</comment>
<dbReference type="AlphaFoldDB" id="A0ABD0QJB1"/>
<evidence type="ECO:0000313" key="1">
    <source>
        <dbReference type="EMBL" id="KAL0186322.1"/>
    </source>
</evidence>
<organism evidence="1 2">
    <name type="scientific">Cirrhinus mrigala</name>
    <name type="common">Mrigala</name>
    <dbReference type="NCBI Taxonomy" id="683832"/>
    <lineage>
        <taxon>Eukaryota</taxon>
        <taxon>Metazoa</taxon>
        <taxon>Chordata</taxon>
        <taxon>Craniata</taxon>
        <taxon>Vertebrata</taxon>
        <taxon>Euteleostomi</taxon>
        <taxon>Actinopterygii</taxon>
        <taxon>Neopterygii</taxon>
        <taxon>Teleostei</taxon>
        <taxon>Ostariophysi</taxon>
        <taxon>Cypriniformes</taxon>
        <taxon>Cyprinidae</taxon>
        <taxon>Labeoninae</taxon>
        <taxon>Labeonini</taxon>
        <taxon>Cirrhinus</taxon>
    </lineage>
</organism>
<protein>
    <submittedName>
        <fullName evidence="1">Uncharacterized protein</fullName>
    </submittedName>
</protein>
<proteinExistence type="predicted"/>
<dbReference type="Proteomes" id="UP001529510">
    <property type="component" value="Unassembled WGS sequence"/>
</dbReference>
<sequence length="256" mass="29360">MIWNSGGFRATNPESFLWWSLNINKEDITAAEERYITNEFRGRSEAEIAAQSPFLSTFTTSPAFSETSRYGNFRFTFPLTELMEAYKNQKCDGQEPVLRVFGTRLFKQEIEYVVLVHSPQFDEEFRDIPLLTSTSSPVVAYDGHQIIWKAQAICETHHFQIETSGKTVEIQNKHPFQFYVWDHVSLVFHTKDILTFPKRKLKASLSCLKLDPKVNLSCGENCSSLEAAKNFLKTLVDDENGEEHTQRSGVINTDVD</sequence>
<accession>A0ABD0QJB1</accession>
<keyword evidence="2" id="KW-1185">Reference proteome</keyword>